<organism evidence="1">
    <name type="scientific">Arion vulgaris</name>
    <dbReference type="NCBI Taxonomy" id="1028688"/>
    <lineage>
        <taxon>Eukaryota</taxon>
        <taxon>Metazoa</taxon>
        <taxon>Spiralia</taxon>
        <taxon>Lophotrochozoa</taxon>
        <taxon>Mollusca</taxon>
        <taxon>Gastropoda</taxon>
        <taxon>Heterobranchia</taxon>
        <taxon>Euthyneura</taxon>
        <taxon>Panpulmonata</taxon>
        <taxon>Eupulmonata</taxon>
        <taxon>Stylommatophora</taxon>
        <taxon>Helicina</taxon>
        <taxon>Arionoidea</taxon>
        <taxon>Arionidae</taxon>
        <taxon>Arion</taxon>
    </lineage>
</organism>
<dbReference type="AlphaFoldDB" id="A0A0B7AV59"/>
<gene>
    <name evidence="1" type="primary">ORF144346</name>
</gene>
<proteinExistence type="predicted"/>
<evidence type="ECO:0000313" key="1">
    <source>
        <dbReference type="EMBL" id="CEK84758.1"/>
    </source>
</evidence>
<dbReference type="EMBL" id="HACG01037893">
    <property type="protein sequence ID" value="CEK84758.1"/>
    <property type="molecule type" value="Transcribed_RNA"/>
</dbReference>
<accession>A0A0B7AV59</accession>
<reference evidence="1" key="1">
    <citation type="submission" date="2014-12" db="EMBL/GenBank/DDBJ databases">
        <title>Insight into the proteome of Arion vulgaris.</title>
        <authorList>
            <person name="Aradska J."/>
            <person name="Bulat T."/>
            <person name="Smidak R."/>
            <person name="Sarate P."/>
            <person name="Gangsoo J."/>
            <person name="Sialana F."/>
            <person name="Bilban M."/>
            <person name="Lubec G."/>
        </authorList>
    </citation>
    <scope>NUCLEOTIDE SEQUENCE</scope>
    <source>
        <tissue evidence="1">Skin</tissue>
    </source>
</reference>
<protein>
    <submittedName>
        <fullName evidence="1">Uncharacterized protein</fullName>
    </submittedName>
</protein>
<name>A0A0B7AV59_9EUPU</name>
<sequence>MCNFEIHKPQDRFSIKFSVFIQQAVAEKSKDILQSIFNSPMVDAGLSALSLAHI</sequence>